<dbReference type="SUPFAM" id="SSF53335">
    <property type="entry name" value="S-adenosyl-L-methionine-dependent methyltransferases"/>
    <property type="match status" value="1"/>
</dbReference>
<dbReference type="GO" id="GO:0032259">
    <property type="term" value="P:methylation"/>
    <property type="evidence" value="ECO:0007669"/>
    <property type="project" value="UniProtKB-KW"/>
</dbReference>
<protein>
    <submittedName>
        <fullName evidence="1">Class I SAM-dependent methyltransferase</fullName>
    </submittedName>
</protein>
<sequence length="225" mass="24920">MMVDGSDGTVESKGAINVERLTIPVPSEEIGVRRIATFVHILKHVVSPQRRTLADLGAGHCKFSVWATRAGFDVTAVDGRTVRLPEDLGAIHFVKADVRDYDPSGHGVVAILGLLYHLELADQESLLRRCCYGAPVIVETQVHVPEMVSDEPKEWHRLIERDGYCGVDFPEGDNPMASIGNQTSFWHTEASMLRLFERAGYGEVLVIDPPFMSGYGARRFYVAKP</sequence>
<evidence type="ECO:0000313" key="1">
    <source>
        <dbReference type="EMBL" id="WAP69503.1"/>
    </source>
</evidence>
<evidence type="ECO:0000313" key="2">
    <source>
        <dbReference type="Proteomes" id="UP001164020"/>
    </source>
</evidence>
<gene>
    <name evidence="1" type="ORF">OH818_04420</name>
</gene>
<name>A0ABY7C1C3_9HYPH</name>
<dbReference type="GO" id="GO:0008168">
    <property type="term" value="F:methyltransferase activity"/>
    <property type="evidence" value="ECO:0007669"/>
    <property type="project" value="UniProtKB-KW"/>
</dbReference>
<reference evidence="1" key="1">
    <citation type="submission" date="2022-12" db="EMBL/GenBank/DDBJ databases">
        <title>Jiella pelagia sp. nov., isolated from phosphonate enriched culture of Northwest Pacific surface seawater.</title>
        <authorList>
            <person name="Shin D.Y."/>
            <person name="Hwang C.Y."/>
        </authorList>
    </citation>
    <scope>NUCLEOTIDE SEQUENCE</scope>
    <source>
        <strain evidence="1">HL-NP1</strain>
    </source>
</reference>
<dbReference type="RefSeq" id="WP_268881940.1">
    <property type="nucleotide sequence ID" value="NZ_CP114029.1"/>
</dbReference>
<organism evidence="1 2">
    <name type="scientific">Jiella pelagia</name>
    <dbReference type="NCBI Taxonomy" id="2986949"/>
    <lineage>
        <taxon>Bacteria</taxon>
        <taxon>Pseudomonadati</taxon>
        <taxon>Pseudomonadota</taxon>
        <taxon>Alphaproteobacteria</taxon>
        <taxon>Hyphomicrobiales</taxon>
        <taxon>Aurantimonadaceae</taxon>
        <taxon>Jiella</taxon>
    </lineage>
</organism>
<dbReference type="InterPro" id="IPR029063">
    <property type="entry name" value="SAM-dependent_MTases_sf"/>
</dbReference>
<keyword evidence="1" id="KW-0489">Methyltransferase</keyword>
<keyword evidence="1" id="KW-0808">Transferase</keyword>
<dbReference type="EMBL" id="CP114029">
    <property type="protein sequence ID" value="WAP69503.1"/>
    <property type="molecule type" value="Genomic_DNA"/>
</dbReference>
<dbReference type="Gene3D" id="3.40.50.150">
    <property type="entry name" value="Vaccinia Virus protein VP39"/>
    <property type="match status" value="1"/>
</dbReference>
<keyword evidence="2" id="KW-1185">Reference proteome</keyword>
<dbReference type="Proteomes" id="UP001164020">
    <property type="component" value="Chromosome"/>
</dbReference>
<accession>A0ABY7C1C3</accession>
<proteinExistence type="predicted"/>